<dbReference type="PANTHER" id="PTHR47259">
    <property type="match status" value="1"/>
</dbReference>
<organism evidence="3 4">
    <name type="scientific">Rickenella mellea</name>
    <dbReference type="NCBI Taxonomy" id="50990"/>
    <lineage>
        <taxon>Eukaryota</taxon>
        <taxon>Fungi</taxon>
        <taxon>Dikarya</taxon>
        <taxon>Basidiomycota</taxon>
        <taxon>Agaricomycotina</taxon>
        <taxon>Agaricomycetes</taxon>
        <taxon>Hymenochaetales</taxon>
        <taxon>Rickenellaceae</taxon>
        <taxon>Rickenella</taxon>
    </lineage>
</organism>
<reference evidence="3 4" key="1">
    <citation type="submission" date="2018-06" db="EMBL/GenBank/DDBJ databases">
        <title>A transcriptomic atlas of mushroom development highlights an independent origin of complex multicellularity.</title>
        <authorList>
            <consortium name="DOE Joint Genome Institute"/>
            <person name="Krizsan K."/>
            <person name="Almasi E."/>
            <person name="Merenyi Z."/>
            <person name="Sahu N."/>
            <person name="Viragh M."/>
            <person name="Koszo T."/>
            <person name="Mondo S."/>
            <person name="Kiss B."/>
            <person name="Balint B."/>
            <person name="Kues U."/>
            <person name="Barry K."/>
            <person name="Hegedus J.C."/>
            <person name="Henrissat B."/>
            <person name="Johnson J."/>
            <person name="Lipzen A."/>
            <person name="Ohm R."/>
            <person name="Nagy I."/>
            <person name="Pangilinan J."/>
            <person name="Yan J."/>
            <person name="Xiong Y."/>
            <person name="Grigoriev I.V."/>
            <person name="Hibbett D.S."/>
            <person name="Nagy L.G."/>
        </authorList>
    </citation>
    <scope>NUCLEOTIDE SEQUENCE [LARGE SCALE GENOMIC DNA]</scope>
    <source>
        <strain evidence="3 4">SZMC22713</strain>
    </source>
</reference>
<dbReference type="PANTHER" id="PTHR47259:SF2">
    <property type="entry name" value="URACIL-REGULATED PROTEIN 1"/>
    <property type="match status" value="1"/>
</dbReference>
<dbReference type="EMBL" id="ML170326">
    <property type="protein sequence ID" value="TDL14565.1"/>
    <property type="molecule type" value="Genomic_DNA"/>
</dbReference>
<feature type="region of interest" description="Disordered" evidence="1">
    <location>
        <begin position="83"/>
        <end position="105"/>
    </location>
</feature>
<dbReference type="VEuPathDB" id="FungiDB:BD410DRAFT_797109"/>
<protein>
    <recommendedName>
        <fullName evidence="2">GTP cyclohydrolase N-terminal domain-containing protein</fullName>
    </recommendedName>
</protein>
<dbReference type="InterPro" id="IPR022163">
    <property type="entry name" value="GTP_CH_N"/>
</dbReference>
<name>A0A4Y7PGZ2_9AGAM</name>
<dbReference type="Pfam" id="PF12471">
    <property type="entry name" value="GTP_CH_N"/>
    <property type="match status" value="1"/>
</dbReference>
<dbReference type="OrthoDB" id="57939at2759"/>
<dbReference type="AlphaFoldDB" id="A0A4Y7PGZ2"/>
<sequence>MNGITADQHAYPLQWGASDPKLRGPIICSRLPSSIKQRNAISAHSGSSSIYRALAMVLCTLSTTHKPSYALINLPCPSLLDSHGPTPEERLVRPMRTPRAPNIPR</sequence>
<evidence type="ECO:0000313" key="4">
    <source>
        <dbReference type="Proteomes" id="UP000294933"/>
    </source>
</evidence>
<evidence type="ECO:0000313" key="3">
    <source>
        <dbReference type="EMBL" id="TDL14565.1"/>
    </source>
</evidence>
<accession>A0A4Y7PGZ2</accession>
<feature type="domain" description="GTP cyclohydrolase N-terminal" evidence="2">
    <location>
        <begin position="7"/>
        <end position="70"/>
    </location>
</feature>
<gene>
    <name evidence="3" type="ORF">BD410DRAFT_797109</name>
</gene>
<keyword evidence="4" id="KW-1185">Reference proteome</keyword>
<dbReference type="Proteomes" id="UP000294933">
    <property type="component" value="Unassembled WGS sequence"/>
</dbReference>
<dbReference type="STRING" id="50990.A0A4Y7PGZ2"/>
<evidence type="ECO:0000259" key="2">
    <source>
        <dbReference type="Pfam" id="PF12471"/>
    </source>
</evidence>
<proteinExistence type="predicted"/>
<evidence type="ECO:0000256" key="1">
    <source>
        <dbReference type="SAM" id="MobiDB-lite"/>
    </source>
</evidence>